<reference evidence="1 2" key="2">
    <citation type="journal article" date="2022" name="Mol. Ecol. Resour.">
        <title>The genomes of chicory, endive, great burdock and yacon provide insights into Asteraceae paleo-polyploidization history and plant inulin production.</title>
        <authorList>
            <person name="Fan W."/>
            <person name="Wang S."/>
            <person name="Wang H."/>
            <person name="Wang A."/>
            <person name="Jiang F."/>
            <person name="Liu H."/>
            <person name="Zhao H."/>
            <person name="Xu D."/>
            <person name="Zhang Y."/>
        </authorList>
    </citation>
    <scope>NUCLEOTIDE SEQUENCE [LARGE SCALE GENOMIC DNA]</scope>
    <source>
        <strain evidence="2">cv. Niubang</strain>
    </source>
</reference>
<dbReference type="EMBL" id="CM042050">
    <property type="protein sequence ID" value="KAI3736397.1"/>
    <property type="molecule type" value="Genomic_DNA"/>
</dbReference>
<accession>A0ACB9CQ31</accession>
<comment type="caution">
    <text evidence="1">The sequence shown here is derived from an EMBL/GenBank/DDBJ whole genome shotgun (WGS) entry which is preliminary data.</text>
</comment>
<evidence type="ECO:0000313" key="2">
    <source>
        <dbReference type="Proteomes" id="UP001055879"/>
    </source>
</evidence>
<sequence>MESLHTPFVSHPYANFHSPTNYKTFKSRQTSVVSVLTTEEIRITQRKQNQLWRNPTFGERRTALQAAISAPFDSRKPSSDDDQSSLLEKVFDLLDKAIIKFIDPPLDLSVDPSYVLTDNFAPVDELSPTECVVVHGSIPPCLDGAYIRNGPNPQFVPNGPHHYLDGDGMLHSIRISSGRATFCSRYVKTNKYLFEHQVSSYVVPNVIGAMQGLGPFMARAALFVARVISGEYDIAKGIGVCNTNLAFFGGRLYASCESDLPYEIRVAEDGDIITLGSHDFEGKLSMNMTAHPKIDPETKEAFAFRYWSTRPYLTYFRFDANGNKQPDVPIFSMKQPSLTHDLAITQKYAIICDIQLGADPMNMIRGGNLVSVDPTKVPRIGVLPRYANDESEMKWFEVPGFNIFHAVNAYDETDENGGDVVVLVAPNILTVEHFLDRVDLIQASKEKVTINFQTGVVSRHTMSSDNLEFPVINPAYVGKKNRYVYAAISEETPIKSRMMRTTGVAKLDIAASEDNNGGHDHTVSRRMYGDNCFGGEAFFVAREPDNPNSEEDDGYVVSYVHDESSGESRFLVMDARSPELEVVATVKLPQRVPYGLHGIFVREKELNEM</sequence>
<proteinExistence type="predicted"/>
<protein>
    <submittedName>
        <fullName evidence="1">Uncharacterized protein</fullName>
    </submittedName>
</protein>
<reference evidence="2" key="1">
    <citation type="journal article" date="2022" name="Mol. Ecol. Resour.">
        <title>The genomes of chicory, endive, great burdock and yacon provide insights into Asteraceae palaeo-polyploidization history and plant inulin production.</title>
        <authorList>
            <person name="Fan W."/>
            <person name="Wang S."/>
            <person name="Wang H."/>
            <person name="Wang A."/>
            <person name="Jiang F."/>
            <person name="Liu H."/>
            <person name="Zhao H."/>
            <person name="Xu D."/>
            <person name="Zhang Y."/>
        </authorList>
    </citation>
    <scope>NUCLEOTIDE SEQUENCE [LARGE SCALE GENOMIC DNA]</scope>
    <source>
        <strain evidence="2">cv. Niubang</strain>
    </source>
</reference>
<dbReference type="Proteomes" id="UP001055879">
    <property type="component" value="Linkage Group LG04"/>
</dbReference>
<name>A0ACB9CQ31_ARCLA</name>
<keyword evidence="2" id="KW-1185">Reference proteome</keyword>
<organism evidence="1 2">
    <name type="scientific">Arctium lappa</name>
    <name type="common">Greater burdock</name>
    <name type="synonym">Lappa major</name>
    <dbReference type="NCBI Taxonomy" id="4217"/>
    <lineage>
        <taxon>Eukaryota</taxon>
        <taxon>Viridiplantae</taxon>
        <taxon>Streptophyta</taxon>
        <taxon>Embryophyta</taxon>
        <taxon>Tracheophyta</taxon>
        <taxon>Spermatophyta</taxon>
        <taxon>Magnoliopsida</taxon>
        <taxon>eudicotyledons</taxon>
        <taxon>Gunneridae</taxon>
        <taxon>Pentapetalae</taxon>
        <taxon>asterids</taxon>
        <taxon>campanulids</taxon>
        <taxon>Asterales</taxon>
        <taxon>Asteraceae</taxon>
        <taxon>Carduoideae</taxon>
        <taxon>Cardueae</taxon>
        <taxon>Arctiinae</taxon>
        <taxon>Arctium</taxon>
    </lineage>
</organism>
<evidence type="ECO:0000313" key="1">
    <source>
        <dbReference type="EMBL" id="KAI3736397.1"/>
    </source>
</evidence>
<gene>
    <name evidence="1" type="ORF">L6452_15936</name>
</gene>